<organism evidence="9 10">
    <name type="scientific">Ditylenchus destructor</name>
    <dbReference type="NCBI Taxonomy" id="166010"/>
    <lineage>
        <taxon>Eukaryota</taxon>
        <taxon>Metazoa</taxon>
        <taxon>Ecdysozoa</taxon>
        <taxon>Nematoda</taxon>
        <taxon>Chromadorea</taxon>
        <taxon>Rhabditida</taxon>
        <taxon>Tylenchina</taxon>
        <taxon>Tylenchomorpha</taxon>
        <taxon>Sphaerularioidea</taxon>
        <taxon>Anguinidae</taxon>
        <taxon>Anguininae</taxon>
        <taxon>Ditylenchus</taxon>
    </lineage>
</organism>
<keyword evidence="10" id="KW-1185">Reference proteome</keyword>
<keyword evidence="7" id="KW-1133">Transmembrane helix</keyword>
<evidence type="ECO:0000313" key="10">
    <source>
        <dbReference type="Proteomes" id="UP001201812"/>
    </source>
</evidence>
<keyword evidence="5" id="KW-0812">Transmembrane</keyword>
<evidence type="ECO:0000256" key="1">
    <source>
        <dbReference type="ARBA" id="ARBA00004389"/>
    </source>
</evidence>
<name>A0AAD4NML1_9BILA</name>
<dbReference type="Pfam" id="PF13692">
    <property type="entry name" value="Glyco_trans_1_4"/>
    <property type="match status" value="1"/>
</dbReference>
<dbReference type="Proteomes" id="UP001201812">
    <property type="component" value="Unassembled WGS sequence"/>
</dbReference>
<accession>A0AAD4NML1</accession>
<evidence type="ECO:0000256" key="5">
    <source>
        <dbReference type="ARBA" id="ARBA00022692"/>
    </source>
</evidence>
<evidence type="ECO:0000256" key="4">
    <source>
        <dbReference type="ARBA" id="ARBA00022679"/>
    </source>
</evidence>
<reference evidence="9" key="1">
    <citation type="submission" date="2022-01" db="EMBL/GenBank/DDBJ databases">
        <title>Genome Sequence Resource for Two Populations of Ditylenchus destructor, the Migratory Endoparasitic Phytonematode.</title>
        <authorList>
            <person name="Zhang H."/>
            <person name="Lin R."/>
            <person name="Xie B."/>
        </authorList>
    </citation>
    <scope>NUCLEOTIDE SEQUENCE</scope>
    <source>
        <strain evidence="9">BazhouSP</strain>
    </source>
</reference>
<dbReference type="Gene3D" id="3.40.50.2000">
    <property type="entry name" value="Glycogen Phosphorylase B"/>
    <property type="match status" value="1"/>
</dbReference>
<keyword evidence="4 9" id="KW-0808">Transferase</keyword>
<comment type="subcellular location">
    <subcellularLocation>
        <location evidence="1">Endoplasmic reticulum membrane</location>
        <topology evidence="1">Single-pass membrane protein</topology>
    </subcellularLocation>
</comment>
<dbReference type="InterPro" id="IPR026051">
    <property type="entry name" value="ALG1-like"/>
</dbReference>
<dbReference type="AlphaFoldDB" id="A0AAD4NML1"/>
<comment type="caution">
    <text evidence="9">The sequence shown here is derived from an EMBL/GenBank/DDBJ whole genome shotgun (WGS) entry which is preliminary data.</text>
</comment>
<dbReference type="PANTHER" id="PTHR13036">
    <property type="entry name" value="BETA1,4 MANNOSYLTRANSFERASE"/>
    <property type="match status" value="1"/>
</dbReference>
<evidence type="ECO:0000256" key="8">
    <source>
        <dbReference type="ARBA" id="ARBA00023136"/>
    </source>
</evidence>
<evidence type="ECO:0000256" key="3">
    <source>
        <dbReference type="ARBA" id="ARBA00022676"/>
    </source>
</evidence>
<dbReference type="PANTHER" id="PTHR13036:SF0">
    <property type="entry name" value="CHITOBIOSYLDIPHOSPHODOLICHOL BETA-MANNOSYLTRANSFERASE"/>
    <property type="match status" value="1"/>
</dbReference>
<sequence>MRMQYVHVVTAWLAAEDYPKILACANLGVSLHTSTSGLDLPMKVVDMFGCHLPVLAKKFEAINELVVDGTTGKLFDNSQELKQDLIELAAGFPKNSHNLHKLKKNLSAQPQATWDEQWDAACWPLICSLSQTQPHHEMSRWQRFQNVEPPNHDDQNLHED</sequence>
<gene>
    <name evidence="9" type="ORF">DdX_01863</name>
</gene>
<dbReference type="EMBL" id="JAKKPZ010000001">
    <property type="protein sequence ID" value="KAI1729610.1"/>
    <property type="molecule type" value="Genomic_DNA"/>
</dbReference>
<keyword evidence="8" id="KW-0472">Membrane</keyword>
<evidence type="ECO:0000256" key="7">
    <source>
        <dbReference type="ARBA" id="ARBA00022989"/>
    </source>
</evidence>
<dbReference type="SUPFAM" id="SSF53756">
    <property type="entry name" value="UDP-Glycosyltransferase/glycogen phosphorylase"/>
    <property type="match status" value="1"/>
</dbReference>
<proteinExistence type="predicted"/>
<dbReference type="GO" id="GO:0000030">
    <property type="term" value="F:mannosyltransferase activity"/>
    <property type="evidence" value="ECO:0007669"/>
    <property type="project" value="InterPro"/>
</dbReference>
<comment type="pathway">
    <text evidence="2">Protein modification; protein glycosylation.</text>
</comment>
<evidence type="ECO:0000313" key="9">
    <source>
        <dbReference type="EMBL" id="KAI1729610.1"/>
    </source>
</evidence>
<keyword evidence="6" id="KW-0256">Endoplasmic reticulum</keyword>
<keyword evidence="3" id="KW-0328">Glycosyltransferase</keyword>
<evidence type="ECO:0000256" key="2">
    <source>
        <dbReference type="ARBA" id="ARBA00004922"/>
    </source>
</evidence>
<protein>
    <submittedName>
        <fullName evidence="9">Glycosyl transferases group 1 domain-containing protein</fullName>
    </submittedName>
</protein>
<evidence type="ECO:0000256" key="6">
    <source>
        <dbReference type="ARBA" id="ARBA00022824"/>
    </source>
</evidence>
<dbReference type="GO" id="GO:0005789">
    <property type="term" value="C:endoplasmic reticulum membrane"/>
    <property type="evidence" value="ECO:0007669"/>
    <property type="project" value="UniProtKB-SubCell"/>
</dbReference>